<dbReference type="AlphaFoldDB" id="A0A514Z9Y0"/>
<dbReference type="KEGG" id="lack:FLP15_09565"/>
<dbReference type="Proteomes" id="UP000315128">
    <property type="component" value="Chromosome"/>
</dbReference>
<keyword evidence="3" id="KW-1185">Reference proteome</keyword>
<organism evidence="2 3">
    <name type="scientific">Lactococcus protaetiae</name>
    <dbReference type="NCBI Taxonomy" id="2592653"/>
    <lineage>
        <taxon>Bacteria</taxon>
        <taxon>Bacillati</taxon>
        <taxon>Bacillota</taxon>
        <taxon>Bacilli</taxon>
        <taxon>Lactobacillales</taxon>
        <taxon>Streptococcaceae</taxon>
        <taxon>Lactococcus</taxon>
    </lineage>
</organism>
<feature type="transmembrane region" description="Helical" evidence="1">
    <location>
        <begin position="12"/>
        <end position="36"/>
    </location>
</feature>
<dbReference type="RefSeq" id="WP_142766927.1">
    <property type="nucleotide sequence ID" value="NZ_CP041356.1"/>
</dbReference>
<protein>
    <submittedName>
        <fullName evidence="2">Uncharacterized protein</fullName>
    </submittedName>
</protein>
<sequence>MEKDEIVFPYTINYSIMTFWRSLWIFVLAIGLSLFFRNHLPLLILSWLVCLLGIGYYEMLYRAIKDEVKTYSVGVSTRH</sequence>
<evidence type="ECO:0000256" key="1">
    <source>
        <dbReference type="SAM" id="Phobius"/>
    </source>
</evidence>
<evidence type="ECO:0000313" key="3">
    <source>
        <dbReference type="Proteomes" id="UP000315128"/>
    </source>
</evidence>
<proteinExistence type="predicted"/>
<keyword evidence="1" id="KW-0472">Membrane</keyword>
<reference evidence="2 3" key="1">
    <citation type="submission" date="2019-07" db="EMBL/GenBank/DDBJ databases">
        <title>Genome sequencing of KACC 19320.</title>
        <authorList>
            <person name="Heo J."/>
            <person name="Kim S.-J."/>
            <person name="Kim J.-S."/>
            <person name="Hong S.-B."/>
            <person name="Kwon S.-W."/>
        </authorList>
    </citation>
    <scope>NUCLEOTIDE SEQUENCE [LARGE SCALE GENOMIC DNA]</scope>
    <source>
        <strain evidence="2 3">KACC 19320</strain>
    </source>
</reference>
<accession>A0A514Z9Y0</accession>
<evidence type="ECO:0000313" key="2">
    <source>
        <dbReference type="EMBL" id="QDK71357.1"/>
    </source>
</evidence>
<keyword evidence="1" id="KW-1133">Transmembrane helix</keyword>
<dbReference type="EMBL" id="CP041356">
    <property type="protein sequence ID" value="QDK71357.1"/>
    <property type="molecule type" value="Genomic_DNA"/>
</dbReference>
<gene>
    <name evidence="2" type="ORF">FLP15_09565</name>
</gene>
<keyword evidence="1" id="KW-0812">Transmembrane</keyword>
<feature type="transmembrane region" description="Helical" evidence="1">
    <location>
        <begin position="42"/>
        <end position="61"/>
    </location>
</feature>
<name>A0A514Z9Y0_9LACT</name>